<accession>A0ABR1Y5D9</accession>
<keyword evidence="3" id="KW-1185">Reference proteome</keyword>
<sequence>MMEKRSHNNNHYHLASRFPNISPPPTESFLRLERYMATSQILLLMRCRRRRKRPRSTAHRQHTGRRRRRPRRGIVTCSTSQCSSQCTRRASYLLSCSVRPALGLATVACLSHAAATATTTISSTCHRCLRRVAASSSVSRPACWTHRRFMPNRSDQTRPDQTRPVSHPISSTRWCGLVWFELTHPSALVFFSIFIFDTYALRTSLARMHALKEYFFSRISHRLKRDDGDADADADDEADGGGGGAERKEEQTDNRETAKEAANKKFIQMQDLFFHST</sequence>
<feature type="compositionally biased region" description="Basic residues" evidence="1">
    <location>
        <begin position="49"/>
        <end position="72"/>
    </location>
</feature>
<proteinExistence type="predicted"/>
<evidence type="ECO:0000256" key="1">
    <source>
        <dbReference type="SAM" id="MobiDB-lite"/>
    </source>
</evidence>
<reference evidence="2 3" key="1">
    <citation type="journal article" date="2022" name="G3 (Bethesda)">
        <title>Enemy or ally: a genomic approach to elucidate the lifestyle of Phyllosticta citrichinaensis.</title>
        <authorList>
            <person name="Buijs V.A."/>
            <person name="Groenewald J.Z."/>
            <person name="Haridas S."/>
            <person name="LaButti K.M."/>
            <person name="Lipzen A."/>
            <person name="Martin F.M."/>
            <person name="Barry K."/>
            <person name="Grigoriev I.V."/>
            <person name="Crous P.W."/>
            <person name="Seidl M.F."/>
        </authorList>
    </citation>
    <scope>NUCLEOTIDE SEQUENCE [LARGE SCALE GENOMIC DNA]</scope>
    <source>
        <strain evidence="2 3">CBS 129764</strain>
    </source>
</reference>
<gene>
    <name evidence="2" type="ORF">IWX90DRAFT_7780</name>
</gene>
<protein>
    <submittedName>
        <fullName evidence="2">Uncharacterized protein</fullName>
    </submittedName>
</protein>
<feature type="compositionally biased region" description="Acidic residues" evidence="1">
    <location>
        <begin position="228"/>
        <end position="239"/>
    </location>
</feature>
<evidence type="ECO:0000313" key="2">
    <source>
        <dbReference type="EMBL" id="KAK8177077.1"/>
    </source>
</evidence>
<name>A0ABR1Y5D9_9PEZI</name>
<feature type="region of interest" description="Disordered" evidence="1">
    <location>
        <begin position="49"/>
        <end position="73"/>
    </location>
</feature>
<comment type="caution">
    <text evidence="2">The sequence shown here is derived from an EMBL/GenBank/DDBJ whole genome shotgun (WGS) entry which is preliminary data.</text>
</comment>
<organism evidence="2 3">
    <name type="scientific">Phyllosticta citrichinensis</name>
    <dbReference type="NCBI Taxonomy" id="1130410"/>
    <lineage>
        <taxon>Eukaryota</taxon>
        <taxon>Fungi</taxon>
        <taxon>Dikarya</taxon>
        <taxon>Ascomycota</taxon>
        <taxon>Pezizomycotina</taxon>
        <taxon>Dothideomycetes</taxon>
        <taxon>Dothideomycetes incertae sedis</taxon>
        <taxon>Botryosphaeriales</taxon>
        <taxon>Phyllostictaceae</taxon>
        <taxon>Phyllosticta</taxon>
    </lineage>
</organism>
<evidence type="ECO:0000313" key="3">
    <source>
        <dbReference type="Proteomes" id="UP001456524"/>
    </source>
</evidence>
<dbReference type="Proteomes" id="UP001456524">
    <property type="component" value="Unassembled WGS sequence"/>
</dbReference>
<dbReference type="EMBL" id="JBBWUH010000001">
    <property type="protein sequence ID" value="KAK8177077.1"/>
    <property type="molecule type" value="Genomic_DNA"/>
</dbReference>
<feature type="compositionally biased region" description="Basic and acidic residues" evidence="1">
    <location>
        <begin position="245"/>
        <end position="263"/>
    </location>
</feature>
<feature type="region of interest" description="Disordered" evidence="1">
    <location>
        <begin position="226"/>
        <end position="263"/>
    </location>
</feature>